<dbReference type="EC" id="1.-.-.-" evidence="10"/>
<feature type="region of interest" description="Disordered" evidence="8">
    <location>
        <begin position="196"/>
        <end position="220"/>
    </location>
</feature>
<protein>
    <submittedName>
        <fullName evidence="10">Hydrogenase-3 small subunit</fullName>
        <ecNumber evidence="10">1.-.-.-</ecNumber>
    </submittedName>
</protein>
<feature type="domain" description="4Fe-4S ferredoxin-type" evidence="9">
    <location>
        <begin position="5"/>
        <end position="35"/>
    </location>
</feature>
<dbReference type="GO" id="GO:0046872">
    <property type="term" value="F:metal ion binding"/>
    <property type="evidence" value="ECO:0007669"/>
    <property type="project" value="UniProtKB-KW"/>
</dbReference>
<dbReference type="SUPFAM" id="SSF54862">
    <property type="entry name" value="4Fe-4S ferredoxins"/>
    <property type="match status" value="1"/>
</dbReference>
<keyword evidence="10" id="KW-0560">Oxidoreductase</keyword>
<keyword evidence="5" id="KW-0249">Electron transport</keyword>
<dbReference type="InterPro" id="IPR017900">
    <property type="entry name" value="4Fe4S_Fe_S_CS"/>
</dbReference>
<reference evidence="10 11" key="1">
    <citation type="submission" date="2018-06" db="EMBL/GenBank/DDBJ databases">
        <authorList>
            <consortium name="Pathogen Informatics"/>
            <person name="Doyle S."/>
        </authorList>
    </citation>
    <scope>NUCLEOTIDE SEQUENCE [LARGE SCALE GENOMIC DNA]</scope>
    <source>
        <strain evidence="10 11">NCTC12475</strain>
    </source>
</reference>
<evidence type="ECO:0000256" key="7">
    <source>
        <dbReference type="ARBA" id="ARBA00023014"/>
    </source>
</evidence>
<dbReference type="OrthoDB" id="9789030at2"/>
<name>A0A381DJ05_9BACT</name>
<evidence type="ECO:0000313" key="11">
    <source>
        <dbReference type="Proteomes" id="UP000254920"/>
    </source>
</evidence>
<dbReference type="STRING" id="32024.GCA_000788295_01858"/>
<dbReference type="RefSeq" id="WP_089183067.1">
    <property type="nucleotide sequence ID" value="NZ_CP043427.1"/>
</dbReference>
<evidence type="ECO:0000256" key="6">
    <source>
        <dbReference type="ARBA" id="ARBA00023004"/>
    </source>
</evidence>
<feature type="domain" description="4Fe-4S ferredoxin-type" evidence="9">
    <location>
        <begin position="76"/>
        <end position="105"/>
    </location>
</feature>
<evidence type="ECO:0000256" key="1">
    <source>
        <dbReference type="ARBA" id="ARBA00022448"/>
    </source>
</evidence>
<keyword evidence="1" id="KW-0813">Transport</keyword>
<dbReference type="GO" id="GO:0051539">
    <property type="term" value="F:4 iron, 4 sulfur cluster binding"/>
    <property type="evidence" value="ECO:0007669"/>
    <property type="project" value="UniProtKB-KW"/>
</dbReference>
<evidence type="ECO:0000256" key="8">
    <source>
        <dbReference type="SAM" id="MobiDB-lite"/>
    </source>
</evidence>
<keyword evidence="11" id="KW-1185">Reference proteome</keyword>
<keyword evidence="3" id="KW-0479">Metal-binding</keyword>
<keyword evidence="2" id="KW-0004">4Fe-4S</keyword>
<dbReference type="Proteomes" id="UP000254920">
    <property type="component" value="Unassembled WGS sequence"/>
</dbReference>
<dbReference type="PROSITE" id="PS51379">
    <property type="entry name" value="4FE4S_FER_2"/>
    <property type="match status" value="3"/>
</dbReference>
<keyword evidence="4" id="KW-0677">Repeat</keyword>
<evidence type="ECO:0000256" key="3">
    <source>
        <dbReference type="ARBA" id="ARBA00022723"/>
    </source>
</evidence>
<dbReference type="CDD" id="cd10554">
    <property type="entry name" value="HycB_like"/>
    <property type="match status" value="1"/>
</dbReference>
<dbReference type="EMBL" id="UFVD01000001">
    <property type="protein sequence ID" value="SUX10684.1"/>
    <property type="molecule type" value="Genomic_DNA"/>
</dbReference>
<evidence type="ECO:0000256" key="4">
    <source>
        <dbReference type="ARBA" id="ARBA00022737"/>
    </source>
</evidence>
<dbReference type="InterPro" id="IPR050954">
    <property type="entry name" value="ET_IronSulfur_Cluster-Binding"/>
</dbReference>
<evidence type="ECO:0000313" key="10">
    <source>
        <dbReference type="EMBL" id="SUX10684.1"/>
    </source>
</evidence>
<evidence type="ECO:0000256" key="2">
    <source>
        <dbReference type="ARBA" id="ARBA00022485"/>
    </source>
</evidence>
<dbReference type="AlphaFoldDB" id="A0A381DJ05"/>
<feature type="domain" description="4Fe-4S ferredoxin-type" evidence="9">
    <location>
        <begin position="127"/>
        <end position="159"/>
    </location>
</feature>
<sequence>MSKINKFVITNPELCVACNACMKTCVKNAYIRGRLAKSRLDVLTLDSGKMPNQCRQCDDAPCANVCPTSTLRIVNNCVEVHEELCIGCKLCTIACPYGAIEINGEIQPSIKDEAEVNLEVGCVSGLKSIALKCDLCSGRDDGPACVEICPKGALVFVDPINAEAKFGKKLKADMSGFLKKILPDIDIQNIPVVEPKKPKVVKEATENKPEEPTKNNNGEN</sequence>
<keyword evidence="6" id="KW-0408">Iron</keyword>
<gene>
    <name evidence="10" type="primary">hyfA</name>
    <name evidence="10" type="ORF">NCTC12475_00891</name>
</gene>
<proteinExistence type="predicted"/>
<dbReference type="Pfam" id="PF12800">
    <property type="entry name" value="Fer4_4"/>
    <property type="match status" value="1"/>
</dbReference>
<dbReference type="GO" id="GO:0016491">
    <property type="term" value="F:oxidoreductase activity"/>
    <property type="evidence" value="ECO:0007669"/>
    <property type="project" value="UniProtKB-KW"/>
</dbReference>
<dbReference type="Gene3D" id="3.30.70.20">
    <property type="match status" value="2"/>
</dbReference>
<dbReference type="Pfam" id="PF00037">
    <property type="entry name" value="Fer4"/>
    <property type="match status" value="1"/>
</dbReference>
<organism evidence="10 11">
    <name type="scientific">Campylobacter sputorum subsp. sputorum</name>
    <dbReference type="NCBI Taxonomy" id="32024"/>
    <lineage>
        <taxon>Bacteria</taxon>
        <taxon>Pseudomonadati</taxon>
        <taxon>Campylobacterota</taxon>
        <taxon>Epsilonproteobacteria</taxon>
        <taxon>Campylobacterales</taxon>
        <taxon>Campylobacteraceae</taxon>
        <taxon>Campylobacter</taxon>
    </lineage>
</organism>
<dbReference type="GeneID" id="93091319"/>
<dbReference type="PROSITE" id="PS00198">
    <property type="entry name" value="4FE4S_FER_1"/>
    <property type="match status" value="1"/>
</dbReference>
<evidence type="ECO:0000259" key="9">
    <source>
        <dbReference type="PROSITE" id="PS51379"/>
    </source>
</evidence>
<dbReference type="PANTHER" id="PTHR43177">
    <property type="entry name" value="PROTEIN NRFC"/>
    <property type="match status" value="1"/>
</dbReference>
<accession>A0A381DJ05</accession>
<feature type="compositionally biased region" description="Basic and acidic residues" evidence="8">
    <location>
        <begin position="196"/>
        <end position="213"/>
    </location>
</feature>
<keyword evidence="7" id="KW-0411">Iron-sulfur</keyword>
<evidence type="ECO:0000256" key="5">
    <source>
        <dbReference type="ARBA" id="ARBA00022982"/>
    </source>
</evidence>
<dbReference type="PANTHER" id="PTHR43177:SF5">
    <property type="entry name" value="ANAEROBIC DIMETHYL SULFOXIDE REDUCTASE CHAIN B-RELATED"/>
    <property type="match status" value="1"/>
</dbReference>
<dbReference type="InterPro" id="IPR017896">
    <property type="entry name" value="4Fe4S_Fe-S-bd"/>
</dbReference>